<evidence type="ECO:0000256" key="1">
    <source>
        <dbReference type="SAM" id="SignalP"/>
    </source>
</evidence>
<comment type="caution">
    <text evidence="2">The sequence shown here is derived from an EMBL/GenBank/DDBJ whole genome shotgun (WGS) entry which is preliminary data.</text>
</comment>
<dbReference type="CDD" id="cd16329">
    <property type="entry name" value="LolA_like"/>
    <property type="match status" value="1"/>
</dbReference>
<feature type="signal peptide" evidence="1">
    <location>
        <begin position="1"/>
        <end position="23"/>
    </location>
</feature>
<keyword evidence="1" id="KW-0732">Signal</keyword>
<proteinExistence type="predicted"/>
<dbReference type="RefSeq" id="WP_133971222.1">
    <property type="nucleotide sequence ID" value="NZ_OPYN01000164.1"/>
</dbReference>
<evidence type="ECO:0000313" key="3">
    <source>
        <dbReference type="Proteomes" id="UP000294335"/>
    </source>
</evidence>
<dbReference type="AlphaFoldDB" id="A0AAQ1PBA7"/>
<dbReference type="InterPro" id="IPR010752">
    <property type="entry name" value="DUF1329"/>
</dbReference>
<feature type="chain" id="PRO_5042925943" description="DUF1329 domain-containing protein" evidence="1">
    <location>
        <begin position="24"/>
        <end position="452"/>
    </location>
</feature>
<dbReference type="EMBL" id="OPYN01000164">
    <property type="protein sequence ID" value="SPO62116.1"/>
    <property type="molecule type" value="Genomic_DNA"/>
</dbReference>
<evidence type="ECO:0000313" key="2">
    <source>
        <dbReference type="EMBL" id="SPO62116.1"/>
    </source>
</evidence>
<name>A0AAQ1PBA7_9PSED</name>
<accession>A0AAQ1PBA7</accession>
<protein>
    <recommendedName>
        <fullName evidence="4">DUF1329 domain-containing protein</fullName>
    </recommendedName>
</protein>
<dbReference type="Gene3D" id="2.50.20.10">
    <property type="entry name" value="Lipoprotein localisation LolA/LolB/LppX"/>
    <property type="match status" value="1"/>
</dbReference>
<sequence>MKTRCNLLLNAAFGALISAPALAGVSAEEAEQLKTTLTPLGAERAGNREGTIPAWTGGYTTPFPGDQPGRQRGDPFAAEKPLLSITAQNMDQYAAKLTDGVQAMLKKYPDTYRLEVYPTHRTAAAPQWVYDNTFKNATRGSLQGDKAENVYGGVPFPVPKSGIEVLWNHVLRWRGESYKVDTDQYQITATGKNVLISDAVAIFNYPYYFKDSSLEAFSKTQDYYKSRVSTAGPPLRAGEVIVGIGNLDGAKDQSWVYLAGQRRVRKLPNACCDTPSPFSGGLMTFDESDVWWGRLDRFDWTLVGKQEKYIPYNGNKYWKAGKSDEMLGEHHLKPEYVRWELHRVWVVEANLRQGQRHAAVKSRYYCDEDSWNCVLADRWDANGQLWKTLWAIPMLIPDLPGVVSLPFGFNDLVSGTFYMNGVVNRKQFHYDIMPRYRDTEFSPDAIAGEGIR</sequence>
<evidence type="ECO:0008006" key="4">
    <source>
        <dbReference type="Google" id="ProtNLM"/>
    </source>
</evidence>
<dbReference type="Pfam" id="PF07044">
    <property type="entry name" value="DUF1329"/>
    <property type="match status" value="1"/>
</dbReference>
<organism evidence="2 3">
    <name type="scientific">Pseudomonas inefficax</name>
    <dbReference type="NCBI Taxonomy" id="2078786"/>
    <lineage>
        <taxon>Bacteria</taxon>
        <taxon>Pseudomonadati</taxon>
        <taxon>Pseudomonadota</taxon>
        <taxon>Gammaproteobacteria</taxon>
        <taxon>Pseudomonadales</taxon>
        <taxon>Pseudomonadaceae</taxon>
        <taxon>Pseudomonas</taxon>
    </lineage>
</organism>
<keyword evidence="3" id="KW-1185">Reference proteome</keyword>
<gene>
    <name evidence="2" type="ORF">JV551A3_V1_1640192</name>
</gene>
<dbReference type="Proteomes" id="UP000294335">
    <property type="component" value="Unassembled WGS sequence"/>
</dbReference>
<reference evidence="2 3" key="1">
    <citation type="submission" date="2018-02" db="EMBL/GenBank/DDBJ databases">
        <authorList>
            <person name="Dubost A."/>
        </authorList>
    </citation>
    <scope>NUCLEOTIDE SEQUENCE [LARGE SCALE GENOMIC DNA]</scope>
    <source>
        <strain evidence="3">JV551A3</strain>
    </source>
</reference>